<comment type="caution">
    <text evidence="1">The sequence shown here is derived from an EMBL/GenBank/DDBJ whole genome shotgun (WGS) entry which is preliminary data.</text>
</comment>
<evidence type="ECO:0000313" key="1">
    <source>
        <dbReference type="EMBL" id="KAF7819690.1"/>
    </source>
</evidence>
<evidence type="ECO:0000313" key="2">
    <source>
        <dbReference type="Proteomes" id="UP000634136"/>
    </source>
</evidence>
<dbReference type="AlphaFoldDB" id="A0A834TD99"/>
<accession>A0A834TD99</accession>
<gene>
    <name evidence="1" type="ORF">G2W53_025145</name>
</gene>
<keyword evidence="2" id="KW-1185">Reference proteome</keyword>
<dbReference type="Proteomes" id="UP000634136">
    <property type="component" value="Unassembled WGS sequence"/>
</dbReference>
<organism evidence="1 2">
    <name type="scientific">Senna tora</name>
    <dbReference type="NCBI Taxonomy" id="362788"/>
    <lineage>
        <taxon>Eukaryota</taxon>
        <taxon>Viridiplantae</taxon>
        <taxon>Streptophyta</taxon>
        <taxon>Embryophyta</taxon>
        <taxon>Tracheophyta</taxon>
        <taxon>Spermatophyta</taxon>
        <taxon>Magnoliopsida</taxon>
        <taxon>eudicotyledons</taxon>
        <taxon>Gunneridae</taxon>
        <taxon>Pentapetalae</taxon>
        <taxon>rosids</taxon>
        <taxon>fabids</taxon>
        <taxon>Fabales</taxon>
        <taxon>Fabaceae</taxon>
        <taxon>Caesalpinioideae</taxon>
        <taxon>Cassia clade</taxon>
        <taxon>Senna</taxon>
    </lineage>
</organism>
<dbReference type="EMBL" id="JAAIUW010000008">
    <property type="protein sequence ID" value="KAF7819690.1"/>
    <property type="molecule type" value="Genomic_DNA"/>
</dbReference>
<sequence>MGTGSLVGDVGECDGALVEHF</sequence>
<protein>
    <submittedName>
        <fullName evidence="1">Uncharacterized protein</fullName>
    </submittedName>
</protein>
<name>A0A834TD99_9FABA</name>
<proteinExistence type="predicted"/>
<reference evidence="1" key="1">
    <citation type="submission" date="2020-09" db="EMBL/GenBank/DDBJ databases">
        <title>Genome-Enabled Discovery of Anthraquinone Biosynthesis in Senna tora.</title>
        <authorList>
            <person name="Kang S.-H."/>
            <person name="Pandey R.P."/>
            <person name="Lee C.-M."/>
            <person name="Sim J.-S."/>
            <person name="Jeong J.-T."/>
            <person name="Choi B.-S."/>
            <person name="Jung M."/>
            <person name="Ginzburg D."/>
            <person name="Zhao K."/>
            <person name="Won S.Y."/>
            <person name="Oh T.-J."/>
            <person name="Yu Y."/>
            <person name="Kim N.-H."/>
            <person name="Lee O.R."/>
            <person name="Lee T.-H."/>
            <person name="Bashyal P."/>
            <person name="Kim T.-S."/>
            <person name="Lee W.-H."/>
            <person name="Kawkins C."/>
            <person name="Kim C.-K."/>
            <person name="Kim J.S."/>
            <person name="Ahn B.O."/>
            <person name="Rhee S.Y."/>
            <person name="Sohng J.K."/>
        </authorList>
    </citation>
    <scope>NUCLEOTIDE SEQUENCE</scope>
    <source>
        <tissue evidence="1">Leaf</tissue>
    </source>
</reference>